<dbReference type="GO" id="GO:0004534">
    <property type="term" value="F:5'-3' RNA exonuclease activity"/>
    <property type="evidence" value="ECO:0007669"/>
    <property type="project" value="TreeGrafter"/>
</dbReference>
<comment type="similarity">
    <text evidence="1">Belongs to the 5'-3' exonuclease family.</text>
</comment>
<proteinExistence type="inferred from homology"/>
<reference evidence="3" key="1">
    <citation type="journal article" date="2017" name="Science">
        <title>Giant viruses with an expanded complement of translation system components.</title>
        <authorList>
            <person name="Schulz F."/>
            <person name="Yutin N."/>
            <person name="Ivanova N.N."/>
            <person name="Ortega D.R."/>
            <person name="Lee T.K."/>
            <person name="Vierheilig J."/>
            <person name="Daims H."/>
            <person name="Horn M."/>
            <person name="Wagner M."/>
            <person name="Jensen G.J."/>
            <person name="Kyrpides N.C."/>
            <person name="Koonin E.V."/>
            <person name="Woyke T."/>
        </authorList>
    </citation>
    <scope>NUCLEOTIDE SEQUENCE</scope>
    <source>
        <strain evidence="3">HKV1</strain>
    </source>
</reference>
<name>A0A1V0SHC0_9VIRU</name>
<evidence type="ECO:0000313" key="3">
    <source>
        <dbReference type="EMBL" id="ARF11103.1"/>
    </source>
</evidence>
<gene>
    <name evidence="3" type="ORF">Hokovirus_4_77</name>
</gene>
<keyword evidence="3" id="KW-0269">Exonuclease</keyword>
<dbReference type="PANTHER" id="PTHR12341:SF7">
    <property type="entry name" value="5'-3' EXORIBONUCLEASE 1"/>
    <property type="match status" value="1"/>
</dbReference>
<keyword evidence="3" id="KW-0540">Nuclease</keyword>
<dbReference type="InterPro" id="IPR004859">
    <property type="entry name" value="Xrn1_N"/>
</dbReference>
<dbReference type="Gene3D" id="3.40.50.12390">
    <property type="match status" value="1"/>
</dbReference>
<dbReference type="InterPro" id="IPR027073">
    <property type="entry name" value="5_3_exoribonuclease"/>
</dbReference>
<evidence type="ECO:0000256" key="1">
    <source>
        <dbReference type="ARBA" id="ARBA00038299"/>
    </source>
</evidence>
<organism evidence="3">
    <name type="scientific">Hokovirus HKV1</name>
    <dbReference type="NCBI Taxonomy" id="1977638"/>
    <lineage>
        <taxon>Viruses</taxon>
        <taxon>Varidnaviria</taxon>
        <taxon>Bamfordvirae</taxon>
        <taxon>Nucleocytoviricota</taxon>
        <taxon>Megaviricetes</taxon>
        <taxon>Imitervirales</taxon>
        <taxon>Mimiviridae</taxon>
        <taxon>Klosneuvirinae</taxon>
        <taxon>Hokovirus</taxon>
    </lineage>
</organism>
<feature type="domain" description="Xrn1 N-terminal" evidence="2">
    <location>
        <begin position="1"/>
        <end position="293"/>
    </location>
</feature>
<dbReference type="PANTHER" id="PTHR12341">
    <property type="entry name" value="5'-&gt;3' EXORIBONUCLEASE"/>
    <property type="match status" value="1"/>
</dbReference>
<dbReference type="EMBL" id="KY684106">
    <property type="protein sequence ID" value="ARF11103.1"/>
    <property type="molecule type" value="Genomic_DNA"/>
</dbReference>
<dbReference type="GO" id="GO:0000956">
    <property type="term" value="P:nuclear-transcribed mRNA catabolic process"/>
    <property type="evidence" value="ECO:0007669"/>
    <property type="project" value="TreeGrafter"/>
</dbReference>
<dbReference type="GO" id="GO:0003723">
    <property type="term" value="F:RNA binding"/>
    <property type="evidence" value="ECO:0007669"/>
    <property type="project" value="TreeGrafter"/>
</dbReference>
<evidence type="ECO:0000259" key="2">
    <source>
        <dbReference type="Pfam" id="PF03159"/>
    </source>
</evidence>
<dbReference type="Pfam" id="PF03159">
    <property type="entry name" value="XRN_N"/>
    <property type="match status" value="1"/>
</dbReference>
<accession>A0A1V0SHC0</accession>
<keyword evidence="3" id="KW-0378">Hydrolase</keyword>
<sequence>MGIKQYCKWLLSLNCNLSCDDNYKYDYVYIDMQHILHINIHYSDNEEIFFNNVKTDLYYLISNYMATRKYILCFDGPAPYAKMLLQKKRRMVTYKEIIDQCISNGIGSNEIVNEIGSNEIVNEIGSNEIVNEIGSNGIGSNEIVNEIGSNEIVNEIGSNEIVNEIANPDLTTNNISLDSDTDSIALSDTISIDDNYDNLYFDKKYKSLNLTPGMPFMDKIITNIKKFVESLKFKFLKTEFEIVDSNIVGEGEIKVFNELIKNNKDNYKHLVICNDADVIIISMATQIKNIYVLIKYQESHILYPVDQIINKIIIDKMKLTLNDYPYDHIRYDIAFLSILLGNDYLPKVNLISIDNIWEIYAKIFLLHINYKFSNNKKEITKYETFFKSYEPLTFNNYMISCFFKEYTKTKKINKYKKNFSYNNFITILPSLSNYVEGLLWCLDMYKNGKYTHHYYINDTRTPNPLELYTYFNYFDKPINCDNKDIYLEPNHKIYPLLVLPYFARKITYEYQNIVFKKLSFLNSEEFCNTCSKLNTINEIYKGKLLQAKKEMNNIIDNEIDKITETDITKKNIKTNNRKTNSKINKENETNKDKIKLSKNISEYNNVITENKKKMQEHKKKDHTTTYTKEYIHNVIKYCNELVAK</sequence>
<protein>
    <submittedName>
        <fullName evidence="3">XRN 5'-3' exonuclease</fullName>
    </submittedName>
</protein>